<dbReference type="RefSeq" id="WP_003597042.1">
    <property type="nucleotide sequence ID" value="NC_012811.1"/>
</dbReference>
<dbReference type="HOGENOM" id="CLU_1413717_0_0_5"/>
<reference evidence="2 3" key="1">
    <citation type="journal article" date="2009" name="PLoS ONE">
        <title>Methylobacterium genome sequences: a reference blueprint to investigate microbial metabolism of C1 compounds from natural and industrial sources.</title>
        <authorList>
            <person name="Vuilleumier S."/>
            <person name="Chistoserdova L."/>
            <person name="Lee M.-C."/>
            <person name="Bringel F."/>
            <person name="Lajus A."/>
            <person name="Zhou Y."/>
            <person name="Gourion B."/>
            <person name="Barbe V."/>
            <person name="Chang J."/>
            <person name="Cruveiller S."/>
            <person name="Dossat C."/>
            <person name="Gillett W."/>
            <person name="Gruffaz C."/>
            <person name="Haugen E."/>
            <person name="Hourcade E."/>
            <person name="Levy R."/>
            <person name="Mangenot S."/>
            <person name="Muller E."/>
            <person name="Nadalig T."/>
            <person name="Pagni M."/>
            <person name="Penny C."/>
            <person name="Peyraud R."/>
            <person name="Robinson D.G."/>
            <person name="Roche D."/>
            <person name="Rouy Z."/>
            <person name="Saenampechek C."/>
            <person name="Salvignol G."/>
            <person name="Vallenet D."/>
            <person name="Wu Z."/>
            <person name="Marx C.J."/>
            <person name="Vorholt J.A."/>
            <person name="Olson M.V."/>
            <person name="Kaul R."/>
            <person name="Weissenbach J."/>
            <person name="Medigue C."/>
            <person name="Lidstrom M.E."/>
        </authorList>
    </citation>
    <scope>NUCLEOTIDE SEQUENCE [LARGE SCALE GENOMIC DNA]</scope>
    <source>
        <strain evidence="2">AM1</strain>
        <plasmid evidence="3">megaplasmid</plasmid>
    </source>
</reference>
<geneLocation type="plasmid" evidence="2 3">
    <name>megaplasmid</name>
</geneLocation>
<protein>
    <submittedName>
        <fullName evidence="2">Uncharacterized protein</fullName>
    </submittedName>
</protein>
<gene>
    <name evidence="2" type="ordered locus">MexAM1_META2p0988</name>
</gene>
<name>C5B5Q0_METEA</name>
<evidence type="ECO:0000313" key="2">
    <source>
        <dbReference type="EMBL" id="ACS43782.1"/>
    </source>
</evidence>
<feature type="compositionally biased region" description="Pro residues" evidence="1">
    <location>
        <begin position="181"/>
        <end position="192"/>
    </location>
</feature>
<feature type="region of interest" description="Disordered" evidence="1">
    <location>
        <begin position="169"/>
        <end position="192"/>
    </location>
</feature>
<evidence type="ECO:0000256" key="1">
    <source>
        <dbReference type="SAM" id="MobiDB-lite"/>
    </source>
</evidence>
<organism evidence="2 3">
    <name type="scientific">Methylorubrum extorquens (strain ATCC 14718 / DSM 1338 / JCM 2805 / NCIMB 9133 / AM1)</name>
    <name type="common">Methylobacterium extorquens</name>
    <dbReference type="NCBI Taxonomy" id="272630"/>
    <lineage>
        <taxon>Bacteria</taxon>
        <taxon>Pseudomonadati</taxon>
        <taxon>Pseudomonadota</taxon>
        <taxon>Alphaproteobacteria</taxon>
        <taxon>Hyphomicrobiales</taxon>
        <taxon>Methylobacteriaceae</taxon>
        <taxon>Methylorubrum</taxon>
    </lineage>
</organism>
<dbReference type="Proteomes" id="UP000009081">
    <property type="component" value="Plasmid megaplasmid"/>
</dbReference>
<accession>C5B5Q0</accession>
<sequence>MDADNHEEGRYEAVACTSSAEIVLWARGGTRAMLGFARKGEGGGHEAVQAMHRADARVLAAAEVAGRETTAFAFYADEVLRKNLWPIHWNDPQEAADQLAKVRESLAISLRHEDPFRAAVEFEQRMGTTCDVRLVRLFEGTLPWVDEAAATPANLDLAAVARERQFLDKSPMAKAMKRSMPDPPAGRPGPAP</sequence>
<keyword evidence="2" id="KW-0614">Plasmid</keyword>
<proteinExistence type="predicted"/>
<dbReference type="KEGG" id="mea:Mex_2p0988"/>
<dbReference type="AlphaFoldDB" id="C5B5Q0"/>
<dbReference type="EMBL" id="CP001511">
    <property type="protein sequence ID" value="ACS43782.1"/>
    <property type="molecule type" value="Genomic_DNA"/>
</dbReference>
<keyword evidence="3" id="KW-1185">Reference proteome</keyword>
<evidence type="ECO:0000313" key="3">
    <source>
        <dbReference type="Proteomes" id="UP000009081"/>
    </source>
</evidence>